<protein>
    <recommendedName>
        <fullName evidence="3">Calcineurin-like phosphoesterase domain-containing protein</fullName>
    </recommendedName>
</protein>
<gene>
    <name evidence="1" type="ORF">B9Q03_14620</name>
</gene>
<dbReference type="EMBL" id="NEXE01000388">
    <property type="protein sequence ID" value="PSN82100.1"/>
    <property type="molecule type" value="Genomic_DNA"/>
</dbReference>
<proteinExistence type="predicted"/>
<dbReference type="AlphaFoldDB" id="A0A2R6A6U0"/>
<evidence type="ECO:0008006" key="3">
    <source>
        <dbReference type="Google" id="ProtNLM"/>
    </source>
</evidence>
<sequence>MIHHVYVGPVTVSSGGERCVVAGLGGVEDEDRFKLSAESRRVNRGGMEGWGRRIGELHRYSAYRWKYITHRELDDLSKLVEGEVDVLLTHEGPAGYFQDADSRGSLIVRRVVERLQPRYHFFGHHGGRFGADYEFWVGRTRSILLNERGVHHLPRRDGGMGILDTANWSFRFVLPGELD</sequence>
<evidence type="ECO:0000313" key="2">
    <source>
        <dbReference type="Proteomes" id="UP000240322"/>
    </source>
</evidence>
<accession>A0A2R6A6U0</accession>
<dbReference type="SUPFAM" id="SSF56300">
    <property type="entry name" value="Metallo-dependent phosphatases"/>
    <property type="match status" value="1"/>
</dbReference>
<dbReference type="Proteomes" id="UP000240322">
    <property type="component" value="Unassembled WGS sequence"/>
</dbReference>
<name>A0A2R6A6U0_9ARCH</name>
<evidence type="ECO:0000313" key="1">
    <source>
        <dbReference type="EMBL" id="PSN82100.1"/>
    </source>
</evidence>
<comment type="caution">
    <text evidence="1">The sequence shown here is derived from an EMBL/GenBank/DDBJ whole genome shotgun (WGS) entry which is preliminary data.</text>
</comment>
<dbReference type="Gene3D" id="3.60.21.10">
    <property type="match status" value="1"/>
</dbReference>
<dbReference type="InterPro" id="IPR029052">
    <property type="entry name" value="Metallo-depent_PP-like"/>
</dbReference>
<reference evidence="1 2" key="1">
    <citation type="submission" date="2017-04" db="EMBL/GenBank/DDBJ databases">
        <title>Novel microbial lineages endemic to geothermal iron-oxide mats fill important gaps in the evolutionary history of Archaea.</title>
        <authorList>
            <person name="Jay Z.J."/>
            <person name="Beam J.P."/>
            <person name="Dlakic M."/>
            <person name="Rusch D.B."/>
            <person name="Kozubal M.A."/>
            <person name="Inskeep W.P."/>
        </authorList>
    </citation>
    <scope>NUCLEOTIDE SEQUENCE [LARGE SCALE GENOMIC DNA]</scope>
    <source>
        <strain evidence="1">OSP_D</strain>
    </source>
</reference>
<organism evidence="1 2">
    <name type="scientific">Candidatus Marsarchaeota G2 archaeon OSP_D</name>
    <dbReference type="NCBI Taxonomy" id="1978157"/>
    <lineage>
        <taxon>Archaea</taxon>
        <taxon>Candidatus Marsarchaeota</taxon>
        <taxon>Candidatus Marsarchaeota group 2</taxon>
    </lineage>
</organism>